<evidence type="ECO:0000259" key="1">
    <source>
        <dbReference type="PROSITE" id="PS50994"/>
    </source>
</evidence>
<feature type="domain" description="Integrase catalytic" evidence="1">
    <location>
        <begin position="222"/>
        <end position="264"/>
    </location>
</feature>
<dbReference type="GO" id="GO:0015074">
    <property type="term" value="P:DNA integration"/>
    <property type="evidence" value="ECO:0007669"/>
    <property type="project" value="InterPro"/>
</dbReference>
<dbReference type="InterPro" id="IPR001584">
    <property type="entry name" value="Integrase_cat-core"/>
</dbReference>
<reference evidence="2" key="1">
    <citation type="submission" date="2018-05" db="EMBL/GenBank/DDBJ databases">
        <title>Draft genome of Mucuna pruriens seed.</title>
        <authorList>
            <person name="Nnadi N.E."/>
            <person name="Vos R."/>
            <person name="Hasami M.H."/>
            <person name="Devisetty U.K."/>
            <person name="Aguiy J.C."/>
        </authorList>
    </citation>
    <scope>NUCLEOTIDE SEQUENCE [LARGE SCALE GENOMIC DNA]</scope>
    <source>
        <strain evidence="2">JCA_2017</strain>
    </source>
</reference>
<dbReference type="EMBL" id="QJKJ01001139">
    <property type="protein sequence ID" value="RDY09043.1"/>
    <property type="molecule type" value="Genomic_DNA"/>
</dbReference>
<dbReference type="GO" id="GO:0003676">
    <property type="term" value="F:nucleic acid binding"/>
    <property type="evidence" value="ECO:0007669"/>
    <property type="project" value="InterPro"/>
</dbReference>
<organism evidence="2 3">
    <name type="scientific">Mucuna pruriens</name>
    <name type="common">Velvet bean</name>
    <name type="synonym">Dolichos pruriens</name>
    <dbReference type="NCBI Taxonomy" id="157652"/>
    <lineage>
        <taxon>Eukaryota</taxon>
        <taxon>Viridiplantae</taxon>
        <taxon>Streptophyta</taxon>
        <taxon>Embryophyta</taxon>
        <taxon>Tracheophyta</taxon>
        <taxon>Spermatophyta</taxon>
        <taxon>Magnoliopsida</taxon>
        <taxon>eudicotyledons</taxon>
        <taxon>Gunneridae</taxon>
        <taxon>Pentapetalae</taxon>
        <taxon>rosids</taxon>
        <taxon>fabids</taxon>
        <taxon>Fabales</taxon>
        <taxon>Fabaceae</taxon>
        <taxon>Papilionoideae</taxon>
        <taxon>50 kb inversion clade</taxon>
        <taxon>NPAAA clade</taxon>
        <taxon>indigoferoid/millettioid clade</taxon>
        <taxon>Phaseoleae</taxon>
        <taxon>Mucuna</taxon>
    </lineage>
</organism>
<dbReference type="Proteomes" id="UP000257109">
    <property type="component" value="Unassembled WGS sequence"/>
</dbReference>
<name>A0A371I1Z1_MUCPR</name>
<dbReference type="AlphaFoldDB" id="A0A371I1Z1"/>
<dbReference type="Gene3D" id="3.30.420.10">
    <property type="entry name" value="Ribonuclease H-like superfamily/Ribonuclease H"/>
    <property type="match status" value="1"/>
</dbReference>
<dbReference type="InterPro" id="IPR012337">
    <property type="entry name" value="RNaseH-like_sf"/>
</dbReference>
<sequence length="264" mass="31170">MAEGSTFIQPTIPRFDGHYDHWAMLMENLLQSNEYWSLVEIRIPKFFAEASQQQLKIVDESKLNDLKVKNYLLQAIDRNIMDIILNRDTAKDIWDSIRQKYQGSTKVKRAQFQPLRREFENLEMKEGKNSAHVWYCRYDHLTLKGLRILAQKEMVKGLSQLKESSRKQHREANPKKSYWRASQRLEIVHIDIYQTIIKQQQKVFKKFEVLVEKESGNSVCCLRTNKGGEFTSSEFDNFYIINGIKRQLTATYTPKQNGVVERKN</sequence>
<evidence type="ECO:0000313" key="2">
    <source>
        <dbReference type="EMBL" id="RDY09043.1"/>
    </source>
</evidence>
<dbReference type="InterPro" id="IPR039537">
    <property type="entry name" value="Retrotran_Ty1/copia-like"/>
</dbReference>
<dbReference type="Pfam" id="PF14223">
    <property type="entry name" value="Retrotran_gag_2"/>
    <property type="match status" value="1"/>
</dbReference>
<dbReference type="STRING" id="157652.A0A371I1Z1"/>
<proteinExistence type="predicted"/>
<gene>
    <name evidence="2" type="ORF">CR513_06660</name>
</gene>
<evidence type="ECO:0000313" key="3">
    <source>
        <dbReference type="Proteomes" id="UP000257109"/>
    </source>
</evidence>
<dbReference type="SUPFAM" id="SSF53098">
    <property type="entry name" value="Ribonuclease H-like"/>
    <property type="match status" value="1"/>
</dbReference>
<keyword evidence="3" id="KW-1185">Reference proteome</keyword>
<protein>
    <recommendedName>
        <fullName evidence="1">Integrase catalytic domain-containing protein</fullName>
    </recommendedName>
</protein>
<dbReference type="PANTHER" id="PTHR42648">
    <property type="entry name" value="TRANSPOSASE, PUTATIVE-RELATED"/>
    <property type="match status" value="1"/>
</dbReference>
<dbReference type="InterPro" id="IPR036397">
    <property type="entry name" value="RNaseH_sf"/>
</dbReference>
<dbReference type="PANTHER" id="PTHR42648:SF18">
    <property type="entry name" value="RETROTRANSPOSON, UNCLASSIFIED-LIKE PROTEIN"/>
    <property type="match status" value="1"/>
</dbReference>
<dbReference type="PROSITE" id="PS50994">
    <property type="entry name" value="INTEGRASE"/>
    <property type="match status" value="1"/>
</dbReference>
<dbReference type="OrthoDB" id="1659983at2759"/>
<feature type="non-terminal residue" evidence="2">
    <location>
        <position position="1"/>
    </location>
</feature>
<accession>A0A371I1Z1</accession>
<comment type="caution">
    <text evidence="2">The sequence shown here is derived from an EMBL/GenBank/DDBJ whole genome shotgun (WGS) entry which is preliminary data.</text>
</comment>